<sequence length="48" mass="5273">MSGTTSVDHLEQNVTTAAVQLDDQAMADLDKVDPAAGIRGFRNRFRRP</sequence>
<protein>
    <submittedName>
        <fullName evidence="1">Uncharacterized protein</fullName>
    </submittedName>
</protein>
<gene>
    <name evidence="1" type="ORF">SAMN02745673_00131</name>
</gene>
<name>A0A1T4K324_9ACTN</name>
<dbReference type="STRING" id="1122192.SAMN02745673_00131"/>
<dbReference type="EMBL" id="FUWS01000001">
    <property type="protein sequence ID" value="SJZ36687.1"/>
    <property type="molecule type" value="Genomic_DNA"/>
</dbReference>
<evidence type="ECO:0000313" key="2">
    <source>
        <dbReference type="Proteomes" id="UP000190637"/>
    </source>
</evidence>
<dbReference type="AlphaFoldDB" id="A0A1T4K324"/>
<accession>A0A1T4K324</accession>
<proteinExistence type="predicted"/>
<reference evidence="1 2" key="1">
    <citation type="submission" date="2017-02" db="EMBL/GenBank/DDBJ databases">
        <authorList>
            <person name="Peterson S.W."/>
        </authorList>
    </citation>
    <scope>NUCLEOTIDE SEQUENCE [LARGE SCALE GENOMIC DNA]</scope>
    <source>
        <strain evidence="1 2">DSM 45154</strain>
    </source>
</reference>
<dbReference type="Proteomes" id="UP000190637">
    <property type="component" value="Unassembled WGS sequence"/>
</dbReference>
<dbReference type="SUPFAM" id="SSF51430">
    <property type="entry name" value="NAD(P)-linked oxidoreductase"/>
    <property type="match status" value="1"/>
</dbReference>
<keyword evidence="2" id="KW-1185">Reference proteome</keyword>
<dbReference type="RefSeq" id="WP_159457181.1">
    <property type="nucleotide sequence ID" value="NZ_FUWS01000001.1"/>
</dbReference>
<evidence type="ECO:0000313" key="1">
    <source>
        <dbReference type="EMBL" id="SJZ36687.1"/>
    </source>
</evidence>
<organism evidence="1 2">
    <name type="scientific">Marinactinospora thermotolerans DSM 45154</name>
    <dbReference type="NCBI Taxonomy" id="1122192"/>
    <lineage>
        <taxon>Bacteria</taxon>
        <taxon>Bacillati</taxon>
        <taxon>Actinomycetota</taxon>
        <taxon>Actinomycetes</taxon>
        <taxon>Streptosporangiales</taxon>
        <taxon>Nocardiopsidaceae</taxon>
        <taxon>Marinactinospora</taxon>
    </lineage>
</organism>
<dbReference type="InterPro" id="IPR036812">
    <property type="entry name" value="NAD(P)_OxRdtase_dom_sf"/>
</dbReference>